<sequence length="279" mass="32521">MTQNTNKTGVLQRIGRILPELLEFLISPWLNRGEVKRLQDKVYSLERQIRSQSSLETEEHLTSMIQYLQEQIDNQQEHTITQLENLKKHDLPNQVEETLTQKLYIRQIIKSTVEELMHELAQKNTKSGEIKEKQEELQTDLEHIEKLTASFPKIKVQKITDLEAGKWLLASRVDLAQSVALELLSPQDPNMEVFCFNIRQYLKLLGHCLENGIEPSLLYQGVITHDQPPAEIYLKAFKLILSKYISNWESSNQISNQAADELRRYFKYLVDYLDSVLDV</sequence>
<proteinExistence type="predicted"/>
<keyword evidence="2" id="KW-1185">Reference proteome</keyword>
<dbReference type="AlphaFoldDB" id="A0AAP5I6K2"/>
<name>A0AAP5I6K2_9CYAN</name>
<dbReference type="RefSeq" id="WP_208342265.1">
    <property type="nucleotide sequence ID" value="NZ_CAWQFN010000127.1"/>
</dbReference>
<evidence type="ECO:0000313" key="2">
    <source>
        <dbReference type="Proteomes" id="UP000667802"/>
    </source>
</evidence>
<protein>
    <submittedName>
        <fullName evidence="1">Uncharacterized protein</fullName>
    </submittedName>
</protein>
<accession>A0AAP5I6K2</accession>
<comment type="caution">
    <text evidence="1">The sequence shown here is derived from an EMBL/GenBank/DDBJ whole genome shotgun (WGS) entry which is preliminary data.</text>
</comment>
<evidence type="ECO:0000313" key="1">
    <source>
        <dbReference type="EMBL" id="MDR9895660.1"/>
    </source>
</evidence>
<dbReference type="Proteomes" id="UP000667802">
    <property type="component" value="Unassembled WGS sequence"/>
</dbReference>
<organism evidence="1 2">
    <name type="scientific">Aetokthonos hydrillicola Thurmond2011</name>
    <dbReference type="NCBI Taxonomy" id="2712845"/>
    <lineage>
        <taxon>Bacteria</taxon>
        <taxon>Bacillati</taxon>
        <taxon>Cyanobacteriota</taxon>
        <taxon>Cyanophyceae</taxon>
        <taxon>Nostocales</taxon>
        <taxon>Hapalosiphonaceae</taxon>
        <taxon>Aetokthonos</taxon>
    </lineage>
</organism>
<dbReference type="EMBL" id="JAALHA020000005">
    <property type="protein sequence ID" value="MDR9895660.1"/>
    <property type="molecule type" value="Genomic_DNA"/>
</dbReference>
<gene>
    <name evidence="1" type="ORF">G7B40_013940</name>
</gene>
<reference evidence="2" key="1">
    <citation type="journal article" date="2021" name="Science">
        <title>Hunting the eagle killer: A cyanobacterial neurotoxin causes vacuolar myelinopathy.</title>
        <authorList>
            <person name="Breinlinger S."/>
            <person name="Phillips T.J."/>
            <person name="Haram B.N."/>
            <person name="Mares J."/>
            <person name="Martinez Yerena J.A."/>
            <person name="Hrouzek P."/>
            <person name="Sobotka R."/>
            <person name="Henderson W.M."/>
            <person name="Schmieder P."/>
            <person name="Williams S.M."/>
            <person name="Lauderdale J.D."/>
            <person name="Wilde H.D."/>
            <person name="Gerrin W."/>
            <person name="Kust A."/>
            <person name="Washington J.W."/>
            <person name="Wagner C."/>
            <person name="Geier B."/>
            <person name="Liebeke M."/>
            <person name="Enke H."/>
            <person name="Niedermeyer T.H.J."/>
            <person name="Wilde S.B."/>
        </authorList>
    </citation>
    <scope>NUCLEOTIDE SEQUENCE [LARGE SCALE GENOMIC DNA]</scope>
    <source>
        <strain evidence="2">Thurmond2011</strain>
    </source>
</reference>